<feature type="region of interest" description="Disordered" evidence="2">
    <location>
        <begin position="85"/>
        <end position="123"/>
    </location>
</feature>
<protein>
    <submittedName>
        <fullName evidence="3">Uncharacterized protein</fullName>
    </submittedName>
</protein>
<evidence type="ECO:0000313" key="4">
    <source>
        <dbReference type="Proteomes" id="UP001163846"/>
    </source>
</evidence>
<evidence type="ECO:0000313" key="3">
    <source>
        <dbReference type="EMBL" id="KAJ3841938.1"/>
    </source>
</evidence>
<name>A0AA38PFG6_9AGAR</name>
<organism evidence="3 4">
    <name type="scientific">Lentinula raphanica</name>
    <dbReference type="NCBI Taxonomy" id="153919"/>
    <lineage>
        <taxon>Eukaryota</taxon>
        <taxon>Fungi</taxon>
        <taxon>Dikarya</taxon>
        <taxon>Basidiomycota</taxon>
        <taxon>Agaricomycotina</taxon>
        <taxon>Agaricomycetes</taxon>
        <taxon>Agaricomycetidae</taxon>
        <taxon>Agaricales</taxon>
        <taxon>Marasmiineae</taxon>
        <taxon>Omphalotaceae</taxon>
        <taxon>Lentinula</taxon>
    </lineage>
</organism>
<feature type="compositionally biased region" description="Polar residues" evidence="2">
    <location>
        <begin position="110"/>
        <end position="120"/>
    </location>
</feature>
<feature type="coiled-coil region" evidence="1">
    <location>
        <begin position="165"/>
        <end position="196"/>
    </location>
</feature>
<dbReference type="Proteomes" id="UP001163846">
    <property type="component" value="Unassembled WGS sequence"/>
</dbReference>
<proteinExistence type="predicted"/>
<dbReference type="EMBL" id="MU806022">
    <property type="protein sequence ID" value="KAJ3841938.1"/>
    <property type="molecule type" value="Genomic_DNA"/>
</dbReference>
<keyword evidence="1" id="KW-0175">Coiled coil</keyword>
<gene>
    <name evidence="3" type="ORF">F5878DRAFT_609021</name>
</gene>
<evidence type="ECO:0000256" key="2">
    <source>
        <dbReference type="SAM" id="MobiDB-lite"/>
    </source>
</evidence>
<evidence type="ECO:0000256" key="1">
    <source>
        <dbReference type="SAM" id="Coils"/>
    </source>
</evidence>
<reference evidence="3" key="1">
    <citation type="submission" date="2022-08" db="EMBL/GenBank/DDBJ databases">
        <authorList>
            <consortium name="DOE Joint Genome Institute"/>
            <person name="Min B."/>
            <person name="Riley R."/>
            <person name="Sierra-Patev S."/>
            <person name="Naranjo-Ortiz M."/>
            <person name="Looney B."/>
            <person name="Konkel Z."/>
            <person name="Slot J.C."/>
            <person name="Sakamoto Y."/>
            <person name="Steenwyk J.L."/>
            <person name="Rokas A."/>
            <person name="Carro J."/>
            <person name="Camarero S."/>
            <person name="Ferreira P."/>
            <person name="Molpeceres G."/>
            <person name="Ruiz-Duenas F.J."/>
            <person name="Serrano A."/>
            <person name="Henrissat B."/>
            <person name="Drula E."/>
            <person name="Hughes K.W."/>
            <person name="Mata J.L."/>
            <person name="Ishikawa N.K."/>
            <person name="Vargas-Isla R."/>
            <person name="Ushijima S."/>
            <person name="Smith C.A."/>
            <person name="Ahrendt S."/>
            <person name="Andreopoulos W."/>
            <person name="He G."/>
            <person name="Labutti K."/>
            <person name="Lipzen A."/>
            <person name="Ng V."/>
            <person name="Sandor L."/>
            <person name="Barry K."/>
            <person name="Martinez A.T."/>
            <person name="Xiao Y."/>
            <person name="Gibbons J.G."/>
            <person name="Terashima K."/>
            <person name="Hibbett D.S."/>
            <person name="Grigoriev I.V."/>
        </authorList>
    </citation>
    <scope>NUCLEOTIDE SEQUENCE</scope>
    <source>
        <strain evidence="3">TFB9207</strain>
    </source>
</reference>
<comment type="caution">
    <text evidence="3">The sequence shown here is derived from an EMBL/GenBank/DDBJ whole genome shotgun (WGS) entry which is preliminary data.</text>
</comment>
<sequence length="264" mass="28835">MEVFGALEFSWSNPPSSTSCQALSLDILVIIRFFQTRAMLKLSTTSVFVVTASLSVIVGAFPITTNHLQERDSFSPIQARQFQSAYPTGPPDSFGGGMSPGSEFSEPSAFGSSPDETNGANVPAGRAGQIAEFAKASAGAARAATQALVVTNTLPTVEKAWHEGVQETKEKYRQVKDKVVGEEKKLVNEKNKLKNKLPFHHKHSDSKHQPPTPAMTPSVNDNECKIYLSLFEDIAHDDSFWFSLVTERSLHDSDDQVPDVSSYL</sequence>
<feature type="region of interest" description="Disordered" evidence="2">
    <location>
        <begin position="199"/>
        <end position="218"/>
    </location>
</feature>
<accession>A0AA38PFG6</accession>
<dbReference type="AlphaFoldDB" id="A0AA38PFG6"/>
<keyword evidence="4" id="KW-1185">Reference proteome</keyword>